<sequence>MLSDGEILQHDNTHTASKTQQLLQKVNGKPGAMGGAPYSPDFAPNLGSKHLSKTRISSNSNVKTAAENWLNGQGRDFHQAGLNKLVLLSYKCLNKFDDYAEM</sequence>
<accession>A0A4Y2RLX1</accession>
<comment type="caution">
    <text evidence="2">The sequence shown here is derived from an EMBL/GenBank/DDBJ whole genome shotgun (WGS) entry which is preliminary data.</text>
</comment>
<evidence type="ECO:0000313" key="2">
    <source>
        <dbReference type="EMBL" id="GBN76658.1"/>
    </source>
</evidence>
<protein>
    <submittedName>
        <fullName evidence="2">Uncharacterized protein</fullName>
    </submittedName>
</protein>
<name>A0A4Y2RLX1_ARAVE</name>
<evidence type="ECO:0000256" key="1">
    <source>
        <dbReference type="SAM" id="MobiDB-lite"/>
    </source>
</evidence>
<dbReference type="Gene3D" id="3.30.420.10">
    <property type="entry name" value="Ribonuclease H-like superfamily/Ribonuclease H"/>
    <property type="match status" value="1"/>
</dbReference>
<feature type="region of interest" description="Disordered" evidence="1">
    <location>
        <begin position="1"/>
        <end position="59"/>
    </location>
</feature>
<dbReference type="OrthoDB" id="6431520at2759"/>
<dbReference type="Proteomes" id="UP000499080">
    <property type="component" value="Unassembled WGS sequence"/>
</dbReference>
<dbReference type="InterPro" id="IPR036397">
    <property type="entry name" value="RNaseH_sf"/>
</dbReference>
<organism evidence="2 3">
    <name type="scientific">Araneus ventricosus</name>
    <name type="common">Orbweaver spider</name>
    <name type="synonym">Epeira ventricosa</name>
    <dbReference type="NCBI Taxonomy" id="182803"/>
    <lineage>
        <taxon>Eukaryota</taxon>
        <taxon>Metazoa</taxon>
        <taxon>Ecdysozoa</taxon>
        <taxon>Arthropoda</taxon>
        <taxon>Chelicerata</taxon>
        <taxon>Arachnida</taxon>
        <taxon>Araneae</taxon>
        <taxon>Araneomorphae</taxon>
        <taxon>Entelegynae</taxon>
        <taxon>Araneoidea</taxon>
        <taxon>Araneidae</taxon>
        <taxon>Araneus</taxon>
    </lineage>
</organism>
<dbReference type="GO" id="GO:0003676">
    <property type="term" value="F:nucleic acid binding"/>
    <property type="evidence" value="ECO:0007669"/>
    <property type="project" value="InterPro"/>
</dbReference>
<evidence type="ECO:0000313" key="3">
    <source>
        <dbReference type="Proteomes" id="UP000499080"/>
    </source>
</evidence>
<feature type="compositionally biased region" description="Polar residues" evidence="1">
    <location>
        <begin position="14"/>
        <end position="24"/>
    </location>
</feature>
<dbReference type="AlphaFoldDB" id="A0A4Y2RLX1"/>
<gene>
    <name evidence="2" type="ORF">AVEN_15846_1</name>
</gene>
<reference evidence="2 3" key="1">
    <citation type="journal article" date="2019" name="Sci. Rep.">
        <title>Orb-weaving spider Araneus ventricosus genome elucidates the spidroin gene catalogue.</title>
        <authorList>
            <person name="Kono N."/>
            <person name="Nakamura H."/>
            <person name="Ohtoshi R."/>
            <person name="Moran D.A.P."/>
            <person name="Shinohara A."/>
            <person name="Yoshida Y."/>
            <person name="Fujiwara M."/>
            <person name="Mori M."/>
            <person name="Tomita M."/>
            <person name="Arakawa K."/>
        </authorList>
    </citation>
    <scope>NUCLEOTIDE SEQUENCE [LARGE SCALE GENOMIC DNA]</scope>
</reference>
<keyword evidence="3" id="KW-1185">Reference proteome</keyword>
<dbReference type="EMBL" id="BGPR01017604">
    <property type="protein sequence ID" value="GBN76658.1"/>
    <property type="molecule type" value="Genomic_DNA"/>
</dbReference>
<proteinExistence type="predicted"/>